<dbReference type="SMART" id="SM00899">
    <property type="entry name" value="FeoA"/>
    <property type="match status" value="1"/>
</dbReference>
<evidence type="ECO:0000313" key="14">
    <source>
        <dbReference type="Proteomes" id="UP000008363"/>
    </source>
</evidence>
<dbReference type="InterPro" id="IPR022689">
    <property type="entry name" value="Iron_dep_repressor"/>
</dbReference>
<keyword evidence="5" id="KW-0678">Repressor</keyword>
<dbReference type="InterPro" id="IPR022687">
    <property type="entry name" value="HTH_DTXR"/>
</dbReference>
<dbReference type="eggNOG" id="COG1321">
    <property type="taxonomic scope" value="Bacteria"/>
</dbReference>
<dbReference type="CDD" id="cd00090">
    <property type="entry name" value="HTH_ARSR"/>
    <property type="match status" value="1"/>
</dbReference>
<keyword evidence="14" id="KW-1185">Reference proteome</keyword>
<keyword evidence="7" id="KW-0238">DNA-binding</keyword>
<dbReference type="GO" id="GO:0003677">
    <property type="term" value="F:DNA binding"/>
    <property type="evidence" value="ECO:0007669"/>
    <property type="project" value="UniProtKB-KW"/>
</dbReference>
<comment type="subcellular location">
    <subcellularLocation>
        <location evidence="1">Cytoplasm</location>
    </subcellularLocation>
</comment>
<dbReference type="Gene3D" id="1.10.60.10">
    <property type="entry name" value="Iron dependent repressor, metal binding and dimerisation domain"/>
    <property type="match status" value="1"/>
</dbReference>
<dbReference type="GO" id="GO:0046983">
    <property type="term" value="F:protein dimerization activity"/>
    <property type="evidence" value="ECO:0007669"/>
    <property type="project" value="InterPro"/>
</dbReference>
<dbReference type="PANTHER" id="PTHR33238">
    <property type="entry name" value="IRON (METAL) DEPENDENT REPRESSOR, DTXR FAMILY"/>
    <property type="match status" value="1"/>
</dbReference>
<evidence type="ECO:0000256" key="7">
    <source>
        <dbReference type="ARBA" id="ARBA00023125"/>
    </source>
</evidence>
<dbReference type="InterPro" id="IPR036421">
    <property type="entry name" value="Fe_dep_repressor_sf"/>
</dbReference>
<dbReference type="InterPro" id="IPR036388">
    <property type="entry name" value="WH-like_DNA-bd_sf"/>
</dbReference>
<evidence type="ECO:0000256" key="3">
    <source>
        <dbReference type="ARBA" id="ARBA00011738"/>
    </source>
</evidence>
<evidence type="ECO:0000256" key="6">
    <source>
        <dbReference type="ARBA" id="ARBA00023015"/>
    </source>
</evidence>
<keyword evidence="8" id="KW-0010">Activator</keyword>
<evidence type="ECO:0000256" key="10">
    <source>
        <dbReference type="ARBA" id="ARBA00023211"/>
    </source>
</evidence>
<dbReference type="InterPro" id="IPR036390">
    <property type="entry name" value="WH_DNA-bd_sf"/>
</dbReference>
<dbReference type="InterPro" id="IPR038157">
    <property type="entry name" value="FeoA_core_dom"/>
</dbReference>
<keyword evidence="6" id="KW-0805">Transcription regulation</keyword>
<accession>K6WBZ2</accession>
<sequence length="239" mass="25811">MIADPAEQTSSEVPLAELSAVSRDYLKAIWSAGEWSTAKVTTSSLAEQLDVAPSTVSTNLRRLAERGLVIHQPYGGVRLTGSGTSAALAIIRRQRLFETFLVQEMGYGWHEVHDDATALASAASDRLIDYLDDRLGYPTRDPHGDPIPDPDGAVAPMTLISLSTCTTGDRGVITRIDDSDPAMLEYFDRVDLTLDQLVTVGATRPFAGTMSVSTEDGPTDIVLGDVAARSIWITRCDRT</sequence>
<dbReference type="PANTHER" id="PTHR33238:SF11">
    <property type="entry name" value="TRANSCRIPTIONAL REGULATOR MNTR"/>
    <property type="match status" value="1"/>
</dbReference>
<dbReference type="GO" id="GO:0005737">
    <property type="term" value="C:cytoplasm"/>
    <property type="evidence" value="ECO:0007669"/>
    <property type="project" value="UniProtKB-SubCell"/>
</dbReference>
<dbReference type="InterPro" id="IPR007167">
    <property type="entry name" value="Fe-transptr_FeoA-like"/>
</dbReference>
<evidence type="ECO:0000313" key="13">
    <source>
        <dbReference type="EMBL" id="GAB89712.1"/>
    </source>
</evidence>
<evidence type="ECO:0000256" key="5">
    <source>
        <dbReference type="ARBA" id="ARBA00022491"/>
    </source>
</evidence>
<protein>
    <recommendedName>
        <fullName evidence="11">Manganese transport regulator</fullName>
    </recommendedName>
</protein>
<organism evidence="13 14">
    <name type="scientific">Gordonia rhizosphera NBRC 16068</name>
    <dbReference type="NCBI Taxonomy" id="1108045"/>
    <lineage>
        <taxon>Bacteria</taxon>
        <taxon>Bacillati</taxon>
        <taxon>Actinomycetota</taxon>
        <taxon>Actinomycetes</taxon>
        <taxon>Mycobacteriales</taxon>
        <taxon>Gordoniaceae</taxon>
        <taxon>Gordonia</taxon>
    </lineage>
</organism>
<comment type="similarity">
    <text evidence="2">Belongs to the DtxR/MntR family.</text>
</comment>
<reference evidence="13 14" key="1">
    <citation type="submission" date="2012-08" db="EMBL/GenBank/DDBJ databases">
        <title>Whole genome shotgun sequence of Gordonia rhizosphera NBRC 16068.</title>
        <authorList>
            <person name="Takarada H."/>
            <person name="Isaki S."/>
            <person name="Hosoyama A."/>
            <person name="Tsuchikane K."/>
            <person name="Katsumata H."/>
            <person name="Baba S."/>
            <person name="Ohji S."/>
            <person name="Yamazaki S."/>
            <person name="Fujita N."/>
        </authorList>
    </citation>
    <scope>NUCLEOTIDE SEQUENCE [LARGE SCALE GENOMIC DNA]</scope>
    <source>
        <strain evidence="13 14">NBRC 16068</strain>
    </source>
</reference>
<dbReference type="InterPro" id="IPR050536">
    <property type="entry name" value="DtxR_MntR_Metal-Reg"/>
</dbReference>
<feature type="domain" description="HTH dtxR-type" evidence="12">
    <location>
        <begin position="18"/>
        <end position="80"/>
    </location>
</feature>
<proteinExistence type="inferred from homology"/>
<dbReference type="Pfam" id="PF04023">
    <property type="entry name" value="FeoA"/>
    <property type="match status" value="1"/>
</dbReference>
<dbReference type="InterPro" id="IPR011991">
    <property type="entry name" value="ArsR-like_HTH"/>
</dbReference>
<keyword evidence="4" id="KW-0963">Cytoplasm</keyword>
<evidence type="ECO:0000256" key="11">
    <source>
        <dbReference type="ARBA" id="ARBA00032593"/>
    </source>
</evidence>
<keyword evidence="9" id="KW-0804">Transcription</keyword>
<dbReference type="InterPro" id="IPR001367">
    <property type="entry name" value="Fe_dep_repressor"/>
</dbReference>
<dbReference type="SMART" id="SM00529">
    <property type="entry name" value="HTH_DTXR"/>
    <property type="match status" value="1"/>
</dbReference>
<dbReference type="Gene3D" id="2.30.30.90">
    <property type="match status" value="1"/>
</dbReference>
<dbReference type="SUPFAM" id="SSF46785">
    <property type="entry name" value="Winged helix' DNA-binding domain"/>
    <property type="match status" value="1"/>
</dbReference>
<keyword evidence="10" id="KW-0464">Manganese</keyword>
<evidence type="ECO:0000256" key="8">
    <source>
        <dbReference type="ARBA" id="ARBA00023159"/>
    </source>
</evidence>
<dbReference type="Pfam" id="PF01325">
    <property type="entry name" value="Fe_dep_repress"/>
    <property type="match status" value="1"/>
</dbReference>
<dbReference type="Proteomes" id="UP000008363">
    <property type="component" value="Unassembled WGS sequence"/>
</dbReference>
<dbReference type="Gene3D" id="1.10.10.10">
    <property type="entry name" value="Winged helix-like DNA-binding domain superfamily/Winged helix DNA-binding domain"/>
    <property type="match status" value="1"/>
</dbReference>
<dbReference type="STRING" id="1108045.GORHZ_069_00910"/>
<dbReference type="GO" id="GO:0046914">
    <property type="term" value="F:transition metal ion binding"/>
    <property type="evidence" value="ECO:0007669"/>
    <property type="project" value="InterPro"/>
</dbReference>
<dbReference type="Pfam" id="PF02742">
    <property type="entry name" value="Fe_dep_repr_C"/>
    <property type="match status" value="1"/>
</dbReference>
<dbReference type="GO" id="GO:0003700">
    <property type="term" value="F:DNA-binding transcription factor activity"/>
    <property type="evidence" value="ECO:0007669"/>
    <property type="project" value="InterPro"/>
</dbReference>
<evidence type="ECO:0000256" key="2">
    <source>
        <dbReference type="ARBA" id="ARBA00007871"/>
    </source>
</evidence>
<dbReference type="EMBL" id="BAHC01000069">
    <property type="protein sequence ID" value="GAB89712.1"/>
    <property type="molecule type" value="Genomic_DNA"/>
</dbReference>
<dbReference type="RefSeq" id="WP_006331900.1">
    <property type="nucleotide sequence ID" value="NZ_BAHC01000069.1"/>
</dbReference>
<evidence type="ECO:0000256" key="9">
    <source>
        <dbReference type="ARBA" id="ARBA00023163"/>
    </source>
</evidence>
<evidence type="ECO:0000259" key="12">
    <source>
        <dbReference type="PROSITE" id="PS50944"/>
    </source>
</evidence>
<evidence type="ECO:0000256" key="1">
    <source>
        <dbReference type="ARBA" id="ARBA00004496"/>
    </source>
</evidence>
<dbReference type="SUPFAM" id="SSF47979">
    <property type="entry name" value="Iron-dependent repressor protein, dimerization domain"/>
    <property type="match status" value="1"/>
</dbReference>
<dbReference type="GO" id="GO:0045892">
    <property type="term" value="P:negative regulation of DNA-templated transcription"/>
    <property type="evidence" value="ECO:0007669"/>
    <property type="project" value="TreeGrafter"/>
</dbReference>
<gene>
    <name evidence="13" type="ORF">GORHZ_069_00910</name>
</gene>
<name>K6WBZ2_9ACTN</name>
<dbReference type="AlphaFoldDB" id="K6WBZ2"/>
<evidence type="ECO:0000256" key="4">
    <source>
        <dbReference type="ARBA" id="ARBA00022490"/>
    </source>
</evidence>
<comment type="caution">
    <text evidence="13">The sequence shown here is derived from an EMBL/GenBank/DDBJ whole genome shotgun (WGS) entry which is preliminary data.</text>
</comment>
<dbReference type="PROSITE" id="PS50944">
    <property type="entry name" value="HTH_DTXR"/>
    <property type="match status" value="1"/>
</dbReference>
<comment type="subunit">
    <text evidence="3">Homodimer.</text>
</comment>